<dbReference type="Gene3D" id="3.40.640.10">
    <property type="entry name" value="Type I PLP-dependent aspartate aminotransferase-like (Major domain)"/>
    <property type="match status" value="1"/>
</dbReference>
<dbReference type="PIRSF" id="PIRSF005572">
    <property type="entry name" value="NifS"/>
    <property type="match status" value="1"/>
</dbReference>
<dbReference type="Gene3D" id="3.90.1150.10">
    <property type="entry name" value="Aspartate Aminotransferase, domain 1"/>
    <property type="match status" value="1"/>
</dbReference>
<dbReference type="SUPFAM" id="SSF53383">
    <property type="entry name" value="PLP-dependent transferases"/>
    <property type="match status" value="1"/>
</dbReference>
<evidence type="ECO:0000256" key="3">
    <source>
        <dbReference type="ARBA" id="ARBA00022679"/>
    </source>
</evidence>
<dbReference type="GO" id="GO:0051536">
    <property type="term" value="F:iron-sulfur cluster binding"/>
    <property type="evidence" value="ECO:0007669"/>
    <property type="project" value="UniProtKB-KW"/>
</dbReference>
<organism evidence="9">
    <name type="scientific">marine metagenome</name>
    <dbReference type="NCBI Taxonomy" id="408172"/>
    <lineage>
        <taxon>unclassified sequences</taxon>
        <taxon>metagenomes</taxon>
        <taxon>ecological metagenomes</taxon>
    </lineage>
</organism>
<dbReference type="Pfam" id="PF00266">
    <property type="entry name" value="Aminotran_5"/>
    <property type="match status" value="1"/>
</dbReference>
<dbReference type="InterPro" id="IPR015421">
    <property type="entry name" value="PyrdxlP-dep_Trfase_major"/>
</dbReference>
<dbReference type="Gene3D" id="1.10.260.50">
    <property type="match status" value="1"/>
</dbReference>
<comment type="similarity">
    <text evidence="2">Belongs to the class-V pyridoxal-phosphate-dependent aminotransferase family. NifS/IscS subfamily.</text>
</comment>
<dbReference type="InterPro" id="IPR015424">
    <property type="entry name" value="PyrdxlP-dep_Trfase"/>
</dbReference>
<dbReference type="InterPro" id="IPR000192">
    <property type="entry name" value="Aminotrans_V_dom"/>
</dbReference>
<reference evidence="9" key="1">
    <citation type="submission" date="2018-05" db="EMBL/GenBank/DDBJ databases">
        <authorList>
            <person name="Lanie J.A."/>
            <person name="Ng W.-L."/>
            <person name="Kazmierczak K.M."/>
            <person name="Andrzejewski T.M."/>
            <person name="Davidsen T.M."/>
            <person name="Wayne K.J."/>
            <person name="Tettelin H."/>
            <person name="Glass J.I."/>
            <person name="Rusch D."/>
            <person name="Podicherti R."/>
            <person name="Tsui H.-C.T."/>
            <person name="Winkler M.E."/>
        </authorList>
    </citation>
    <scope>NUCLEOTIDE SEQUENCE</scope>
</reference>
<proteinExistence type="inferred from homology"/>
<dbReference type="GO" id="GO:0046872">
    <property type="term" value="F:metal ion binding"/>
    <property type="evidence" value="ECO:0007669"/>
    <property type="project" value="UniProtKB-KW"/>
</dbReference>
<gene>
    <name evidence="9" type="ORF">METZ01_LOCUS110740</name>
</gene>
<keyword evidence="6" id="KW-0408">Iron</keyword>
<keyword evidence="5" id="KW-0663">Pyridoxal phosphate</keyword>
<protein>
    <recommendedName>
        <fullName evidence="8">Aminotransferase class V domain-containing protein</fullName>
    </recommendedName>
</protein>
<evidence type="ECO:0000256" key="6">
    <source>
        <dbReference type="ARBA" id="ARBA00023004"/>
    </source>
</evidence>
<evidence type="ECO:0000256" key="7">
    <source>
        <dbReference type="ARBA" id="ARBA00023014"/>
    </source>
</evidence>
<evidence type="ECO:0000259" key="8">
    <source>
        <dbReference type="Pfam" id="PF00266"/>
    </source>
</evidence>
<dbReference type="InterPro" id="IPR015422">
    <property type="entry name" value="PyrdxlP-dep_Trfase_small"/>
</dbReference>
<sequence>MIYLDHLTTTPPLPEVVDAMQPWLRAQFGAAASLHKLGLEARDAIDESRMRLAKLVNAAEPEEIIFTSSGTEAINHAVKGVALANHRFGSHIVTTGIEHPAVLGSIAWLESQGFSSTQVGVDGQGRVDPGALGQAMTDETILVCLHHANHDLGTVQSITDVAELTGARSISLFVDATASSGWLPIDVQQLGIDLLALAPHRFYGPKGVGVLYKNRRARVEKLLHGGMQENEFRAGTENVAAIAGSGVAAEHAKAALAQGAAHAAKLQVRLLKGIRQAVQGVHLNGPEPDDGRLPHQLNLSTEGVEGEGQALMLDMQGVAIAAGAACTTRSMRLPPALLAIGRDADLAKGTTLWGIGRDTTEAEIDLAVESFALVTARLRSMTPAH</sequence>
<evidence type="ECO:0000313" key="9">
    <source>
        <dbReference type="EMBL" id="SVA57886.1"/>
    </source>
</evidence>
<evidence type="ECO:0000256" key="2">
    <source>
        <dbReference type="ARBA" id="ARBA00006490"/>
    </source>
</evidence>
<dbReference type="PANTHER" id="PTHR11601:SF34">
    <property type="entry name" value="CYSTEINE DESULFURASE"/>
    <property type="match status" value="1"/>
</dbReference>
<evidence type="ECO:0000256" key="1">
    <source>
        <dbReference type="ARBA" id="ARBA00001933"/>
    </source>
</evidence>
<comment type="cofactor">
    <cofactor evidence="1">
        <name>pyridoxal 5'-phosphate</name>
        <dbReference type="ChEBI" id="CHEBI:597326"/>
    </cofactor>
</comment>
<dbReference type="PANTHER" id="PTHR11601">
    <property type="entry name" value="CYSTEINE DESULFURYLASE FAMILY MEMBER"/>
    <property type="match status" value="1"/>
</dbReference>
<keyword evidence="7" id="KW-0411">Iron-sulfur</keyword>
<dbReference type="EMBL" id="UINC01013390">
    <property type="protein sequence ID" value="SVA57886.1"/>
    <property type="molecule type" value="Genomic_DNA"/>
</dbReference>
<evidence type="ECO:0000256" key="4">
    <source>
        <dbReference type="ARBA" id="ARBA00022723"/>
    </source>
</evidence>
<name>A0A381WZA3_9ZZZZ</name>
<keyword evidence="3" id="KW-0808">Transferase</keyword>
<feature type="domain" description="Aminotransferase class V" evidence="8">
    <location>
        <begin position="2"/>
        <end position="333"/>
    </location>
</feature>
<dbReference type="InterPro" id="IPR016454">
    <property type="entry name" value="Cysteine_dSase"/>
</dbReference>
<accession>A0A381WZA3</accession>
<evidence type="ECO:0000256" key="5">
    <source>
        <dbReference type="ARBA" id="ARBA00022898"/>
    </source>
</evidence>
<keyword evidence="4" id="KW-0479">Metal-binding</keyword>
<dbReference type="AlphaFoldDB" id="A0A381WZA3"/>
<dbReference type="GO" id="GO:0016740">
    <property type="term" value="F:transferase activity"/>
    <property type="evidence" value="ECO:0007669"/>
    <property type="project" value="UniProtKB-KW"/>
</dbReference>